<evidence type="ECO:0000313" key="4">
    <source>
        <dbReference type="EMBL" id="OIQ76760.1"/>
    </source>
</evidence>
<dbReference type="AlphaFoldDB" id="A0A1J5Q0F7"/>
<evidence type="ECO:0000256" key="2">
    <source>
        <dbReference type="ARBA" id="ARBA00022679"/>
    </source>
</evidence>
<dbReference type="FunFam" id="2.40.30.110:FF:000003">
    <property type="entry name" value="Aminomethyltransferase"/>
    <property type="match status" value="1"/>
</dbReference>
<evidence type="ECO:0000259" key="3">
    <source>
        <dbReference type="Pfam" id="PF08669"/>
    </source>
</evidence>
<dbReference type="Pfam" id="PF08669">
    <property type="entry name" value="GCV_T_C"/>
    <property type="match status" value="1"/>
</dbReference>
<dbReference type="SUPFAM" id="SSF101790">
    <property type="entry name" value="Aminomethyltransferase beta-barrel domain"/>
    <property type="match status" value="1"/>
</dbReference>
<name>A0A1J5Q0F7_9ZZZZ</name>
<dbReference type="GO" id="GO:0008168">
    <property type="term" value="F:methyltransferase activity"/>
    <property type="evidence" value="ECO:0007669"/>
    <property type="project" value="UniProtKB-KW"/>
</dbReference>
<reference evidence="4" key="1">
    <citation type="submission" date="2016-10" db="EMBL/GenBank/DDBJ databases">
        <title>Sequence of Gallionella enrichment culture.</title>
        <authorList>
            <person name="Poehlein A."/>
            <person name="Muehling M."/>
            <person name="Daniel R."/>
        </authorList>
    </citation>
    <scope>NUCLEOTIDE SEQUENCE</scope>
</reference>
<dbReference type="InterPro" id="IPR013977">
    <property type="entry name" value="GcvT_C"/>
</dbReference>
<keyword evidence="1" id="KW-0032">Aminotransferase</keyword>
<evidence type="ECO:0000256" key="1">
    <source>
        <dbReference type="ARBA" id="ARBA00022576"/>
    </source>
</evidence>
<dbReference type="EC" id="2.1.2.10" evidence="4"/>
<dbReference type="GO" id="GO:0005829">
    <property type="term" value="C:cytosol"/>
    <property type="evidence" value="ECO:0007669"/>
    <property type="project" value="TreeGrafter"/>
</dbReference>
<dbReference type="GO" id="GO:0032259">
    <property type="term" value="P:methylation"/>
    <property type="evidence" value="ECO:0007669"/>
    <property type="project" value="UniProtKB-KW"/>
</dbReference>
<accession>A0A1J5Q0F7</accession>
<protein>
    <submittedName>
        <fullName evidence="4">Aminomethyltransferase</fullName>
        <ecNumber evidence="4">2.1.2.10</ecNumber>
    </submittedName>
</protein>
<dbReference type="Gene3D" id="2.40.30.110">
    <property type="entry name" value="Aminomethyltransferase beta-barrel domains"/>
    <property type="match status" value="1"/>
</dbReference>
<keyword evidence="2 4" id="KW-0808">Transferase</keyword>
<dbReference type="InterPro" id="IPR029043">
    <property type="entry name" value="GcvT/YgfZ_C"/>
</dbReference>
<proteinExistence type="predicted"/>
<dbReference type="PANTHER" id="PTHR43757:SF2">
    <property type="entry name" value="AMINOMETHYLTRANSFERASE, MITOCHONDRIAL"/>
    <property type="match status" value="1"/>
</dbReference>
<dbReference type="InterPro" id="IPR028896">
    <property type="entry name" value="GcvT/YgfZ/DmdA"/>
</dbReference>
<feature type="domain" description="Aminomethyltransferase C-terminal" evidence="3">
    <location>
        <begin position="3"/>
        <end position="81"/>
    </location>
</feature>
<comment type="caution">
    <text evidence="4">The sequence shown here is derived from an EMBL/GenBank/DDBJ whole genome shotgun (WGS) entry which is preliminary data.</text>
</comment>
<dbReference type="GO" id="GO:0004047">
    <property type="term" value="F:aminomethyltransferase activity"/>
    <property type="evidence" value="ECO:0007669"/>
    <property type="project" value="UniProtKB-EC"/>
</dbReference>
<dbReference type="PANTHER" id="PTHR43757">
    <property type="entry name" value="AMINOMETHYLTRANSFERASE"/>
    <property type="match status" value="1"/>
</dbReference>
<keyword evidence="4" id="KW-0489">Methyltransferase</keyword>
<dbReference type="GO" id="GO:0008483">
    <property type="term" value="F:transaminase activity"/>
    <property type="evidence" value="ECO:0007669"/>
    <property type="project" value="UniProtKB-KW"/>
</dbReference>
<dbReference type="EMBL" id="MLJW01001780">
    <property type="protein sequence ID" value="OIQ76760.1"/>
    <property type="molecule type" value="Genomic_DNA"/>
</dbReference>
<gene>
    <name evidence="4" type="primary">gcvT_10</name>
    <name evidence="4" type="ORF">GALL_415600</name>
</gene>
<sequence>MVVGLQGLGRRAARHGYPVVGGTAADAPTVGHVTSGAPSPTLGYPVAMAYVTPEVSGVGTELAVDVRGRREPVRVVALPFYRRPDKG</sequence>
<organism evidence="4">
    <name type="scientific">mine drainage metagenome</name>
    <dbReference type="NCBI Taxonomy" id="410659"/>
    <lineage>
        <taxon>unclassified sequences</taxon>
        <taxon>metagenomes</taxon>
        <taxon>ecological metagenomes</taxon>
    </lineage>
</organism>